<dbReference type="InterPro" id="IPR003784">
    <property type="entry name" value="BioY"/>
</dbReference>
<dbReference type="GO" id="GO:0015225">
    <property type="term" value="F:biotin transmembrane transporter activity"/>
    <property type="evidence" value="ECO:0007669"/>
    <property type="project" value="UniProtKB-UniRule"/>
</dbReference>
<comment type="subcellular location">
    <subcellularLocation>
        <location evidence="2">Cell membrane</location>
        <topology evidence="2">Multi-pass membrane protein</topology>
    </subcellularLocation>
</comment>
<dbReference type="GO" id="GO:0005886">
    <property type="term" value="C:plasma membrane"/>
    <property type="evidence" value="ECO:0007669"/>
    <property type="project" value="UniProtKB-SubCell"/>
</dbReference>
<dbReference type="Gene3D" id="1.10.1760.20">
    <property type="match status" value="1"/>
</dbReference>
<dbReference type="AlphaFoldDB" id="A0A1G5WU35"/>
<dbReference type="PIRSF" id="PIRSF016661">
    <property type="entry name" value="BioY"/>
    <property type="match status" value="1"/>
</dbReference>
<evidence type="ECO:0000313" key="4">
    <source>
        <dbReference type="EMBL" id="SDA61678.1"/>
    </source>
</evidence>
<keyword evidence="2 3" id="KW-0472">Membrane</keyword>
<proteinExistence type="inferred from homology"/>
<keyword evidence="2" id="KW-0813">Transport</keyword>
<evidence type="ECO:0000256" key="1">
    <source>
        <dbReference type="ARBA" id="ARBA00010692"/>
    </source>
</evidence>
<feature type="transmembrane region" description="Helical" evidence="3">
    <location>
        <begin position="169"/>
        <end position="191"/>
    </location>
</feature>
<dbReference type="EMBL" id="FMXM01000004">
    <property type="protein sequence ID" value="SDA61678.1"/>
    <property type="molecule type" value="Genomic_DNA"/>
</dbReference>
<dbReference type="RefSeq" id="WP_091576789.1">
    <property type="nucleotide sequence ID" value="NZ_FMXM01000004.1"/>
</dbReference>
<keyword evidence="2" id="KW-1003">Cell membrane</keyword>
<evidence type="ECO:0000313" key="5">
    <source>
        <dbReference type="Proteomes" id="UP000198588"/>
    </source>
</evidence>
<dbReference type="PANTHER" id="PTHR34295:SF1">
    <property type="entry name" value="BIOTIN TRANSPORTER BIOY"/>
    <property type="match status" value="1"/>
</dbReference>
<feature type="transmembrane region" description="Helical" evidence="3">
    <location>
        <begin position="97"/>
        <end position="121"/>
    </location>
</feature>
<evidence type="ECO:0000256" key="3">
    <source>
        <dbReference type="SAM" id="Phobius"/>
    </source>
</evidence>
<reference evidence="4 5" key="1">
    <citation type="submission" date="2016-10" db="EMBL/GenBank/DDBJ databases">
        <authorList>
            <person name="de Groot N.N."/>
        </authorList>
    </citation>
    <scope>NUCLEOTIDE SEQUENCE [LARGE SCALE GENOMIC DNA]</scope>
    <source>
        <strain evidence="4 5">CGMCC 1.12097</strain>
    </source>
</reference>
<keyword evidence="3" id="KW-1133">Transmembrane helix</keyword>
<dbReference type="PANTHER" id="PTHR34295">
    <property type="entry name" value="BIOTIN TRANSPORTER BIOY"/>
    <property type="match status" value="1"/>
</dbReference>
<dbReference type="Proteomes" id="UP000198588">
    <property type="component" value="Unassembled WGS sequence"/>
</dbReference>
<accession>A0A1G5WU35</accession>
<name>A0A1G5WU35_9HYPH</name>
<feature type="transmembrane region" description="Helical" evidence="3">
    <location>
        <begin position="20"/>
        <end position="42"/>
    </location>
</feature>
<protein>
    <recommendedName>
        <fullName evidence="2">Biotin transporter</fullName>
    </recommendedName>
</protein>
<feature type="transmembrane region" description="Helical" evidence="3">
    <location>
        <begin position="133"/>
        <end position="157"/>
    </location>
</feature>
<gene>
    <name evidence="4" type="ORF">SAMN02927914_01741</name>
</gene>
<evidence type="ECO:0000256" key="2">
    <source>
        <dbReference type="PIRNR" id="PIRNR016661"/>
    </source>
</evidence>
<sequence length="199" mass="21077">MISSTYPTLAEQAFSGRTTALRNGVLAIAGSLALWLSAKLQVPFYPVPMTMQTFVVLVIGTSFGWRLGAATVALYLIEGALGLPVFAGTPEKGIGLAYMVGPTGGYLLGYLPAAALCGFLASHGWDRRIVTTALSMLLGTVVIYAFGLSWLGTVLGWDKPILAWGLTPFVLGDLLKLALATAVLPLAWKFVGRTRNGDR</sequence>
<organism evidence="4 5">
    <name type="scientific">Mesorhizobium qingshengii</name>
    <dbReference type="NCBI Taxonomy" id="1165689"/>
    <lineage>
        <taxon>Bacteria</taxon>
        <taxon>Pseudomonadati</taxon>
        <taxon>Pseudomonadota</taxon>
        <taxon>Alphaproteobacteria</taxon>
        <taxon>Hyphomicrobiales</taxon>
        <taxon>Phyllobacteriaceae</taxon>
        <taxon>Mesorhizobium</taxon>
    </lineage>
</organism>
<dbReference type="OrthoDB" id="9803495at2"/>
<keyword evidence="3" id="KW-0812">Transmembrane</keyword>
<dbReference type="STRING" id="1165689.SAMN02927914_01741"/>
<dbReference type="Pfam" id="PF02632">
    <property type="entry name" value="BioY"/>
    <property type="match status" value="1"/>
</dbReference>
<comment type="similarity">
    <text evidence="1 2">Belongs to the BioY family.</text>
</comment>